<organism evidence="11">
    <name type="scientific">marine sediment metagenome</name>
    <dbReference type="NCBI Taxonomy" id="412755"/>
    <lineage>
        <taxon>unclassified sequences</taxon>
        <taxon>metagenomes</taxon>
        <taxon>ecological metagenomes</taxon>
    </lineage>
</organism>
<evidence type="ECO:0000256" key="6">
    <source>
        <dbReference type="ARBA" id="ARBA00022989"/>
    </source>
</evidence>
<protein>
    <recommendedName>
        <fullName evidence="12">Sec-independent protein translocase protein TatB</fullName>
    </recommendedName>
</protein>
<keyword evidence="5" id="KW-0653">Protein transport</keyword>
<dbReference type="GO" id="GO:0016020">
    <property type="term" value="C:membrane"/>
    <property type="evidence" value="ECO:0007669"/>
    <property type="project" value="UniProtKB-SubCell"/>
</dbReference>
<evidence type="ECO:0000256" key="4">
    <source>
        <dbReference type="ARBA" id="ARBA00022692"/>
    </source>
</evidence>
<reference evidence="11" key="1">
    <citation type="journal article" date="2015" name="Nature">
        <title>Complex archaea that bridge the gap between prokaryotes and eukaryotes.</title>
        <authorList>
            <person name="Spang A."/>
            <person name="Saw J.H."/>
            <person name="Jorgensen S.L."/>
            <person name="Zaremba-Niedzwiedzka K."/>
            <person name="Martijn J."/>
            <person name="Lind A.E."/>
            <person name="van Eijk R."/>
            <person name="Schleper C."/>
            <person name="Guy L."/>
            <person name="Ettema T.J."/>
        </authorList>
    </citation>
    <scope>NUCLEOTIDE SEQUENCE</scope>
</reference>
<evidence type="ECO:0000256" key="7">
    <source>
        <dbReference type="ARBA" id="ARBA00023010"/>
    </source>
</evidence>
<keyword evidence="8 10" id="KW-0472">Membrane</keyword>
<dbReference type="GO" id="GO:0008320">
    <property type="term" value="F:protein transmembrane transporter activity"/>
    <property type="evidence" value="ECO:0007669"/>
    <property type="project" value="InterPro"/>
</dbReference>
<feature type="region of interest" description="Disordered" evidence="9">
    <location>
        <begin position="92"/>
        <end position="189"/>
    </location>
</feature>
<keyword evidence="3" id="KW-1003">Cell membrane</keyword>
<evidence type="ECO:0000256" key="8">
    <source>
        <dbReference type="ARBA" id="ARBA00023136"/>
    </source>
</evidence>
<evidence type="ECO:0000256" key="2">
    <source>
        <dbReference type="ARBA" id="ARBA00022448"/>
    </source>
</evidence>
<name>A0A0F9UA21_9ZZZZ</name>
<evidence type="ECO:0000256" key="10">
    <source>
        <dbReference type="SAM" id="Phobius"/>
    </source>
</evidence>
<dbReference type="InterPro" id="IPR003369">
    <property type="entry name" value="TatA/B/E"/>
</dbReference>
<comment type="caution">
    <text evidence="11">The sequence shown here is derived from an EMBL/GenBank/DDBJ whole genome shotgun (WGS) entry which is preliminary data.</text>
</comment>
<keyword evidence="4 10" id="KW-0812">Transmembrane</keyword>
<sequence length="189" mass="19871">MFDIGWAELMMVAVVLVVVVGPRDLPKMLRTFGRTTKQLRSMAGDFRRQFDDALREAELDDVRSTVSDIRKLDPTKDVRAAMNPMKAVGDEIRSSLKAAASAPEPKVPSPTAPAIAEKPDKAGATAKTEGSSATPASDAKPAATSGDAKVAPVKRATKAKPAAKAQPAAKAKIPAKPKPTAKKTTEDVA</sequence>
<evidence type="ECO:0000256" key="3">
    <source>
        <dbReference type="ARBA" id="ARBA00022475"/>
    </source>
</evidence>
<dbReference type="PANTHER" id="PTHR33162">
    <property type="entry name" value="SEC-INDEPENDENT PROTEIN TRANSLOCASE PROTEIN TATA, CHLOROPLASTIC"/>
    <property type="match status" value="1"/>
</dbReference>
<keyword evidence="2" id="KW-0813">Transport</keyword>
<keyword evidence="7" id="KW-0811">Translocation</keyword>
<evidence type="ECO:0000256" key="1">
    <source>
        <dbReference type="ARBA" id="ARBA00004167"/>
    </source>
</evidence>
<dbReference type="PRINTS" id="PR01506">
    <property type="entry name" value="TATBPROTEIN"/>
</dbReference>
<dbReference type="HAMAP" id="MF_00237">
    <property type="entry name" value="TatB"/>
    <property type="match status" value="1"/>
</dbReference>
<dbReference type="PANTHER" id="PTHR33162:SF1">
    <property type="entry name" value="SEC-INDEPENDENT PROTEIN TRANSLOCASE PROTEIN TATA, CHLOROPLASTIC"/>
    <property type="match status" value="1"/>
</dbReference>
<dbReference type="InterPro" id="IPR018448">
    <property type="entry name" value="TatB"/>
</dbReference>
<accession>A0A0F9UA21</accession>
<dbReference type="Gene3D" id="1.20.5.3310">
    <property type="match status" value="1"/>
</dbReference>
<keyword evidence="6 10" id="KW-1133">Transmembrane helix</keyword>
<evidence type="ECO:0000256" key="9">
    <source>
        <dbReference type="SAM" id="MobiDB-lite"/>
    </source>
</evidence>
<proteinExistence type="inferred from homology"/>
<dbReference type="GO" id="GO:0043953">
    <property type="term" value="P:protein transport by the Tat complex"/>
    <property type="evidence" value="ECO:0007669"/>
    <property type="project" value="InterPro"/>
</dbReference>
<dbReference type="NCBIfam" id="TIGR01410">
    <property type="entry name" value="tatB"/>
    <property type="match status" value="1"/>
</dbReference>
<comment type="subcellular location">
    <subcellularLocation>
        <location evidence="1">Membrane</location>
        <topology evidence="1">Single-pass membrane protein</topology>
    </subcellularLocation>
</comment>
<gene>
    <name evidence="11" type="ORF">LCGC14_0291360</name>
</gene>
<dbReference type="AlphaFoldDB" id="A0A0F9UA21"/>
<feature type="compositionally biased region" description="Low complexity" evidence="9">
    <location>
        <begin position="148"/>
        <end position="172"/>
    </location>
</feature>
<evidence type="ECO:0000256" key="5">
    <source>
        <dbReference type="ARBA" id="ARBA00022927"/>
    </source>
</evidence>
<dbReference type="Pfam" id="PF02416">
    <property type="entry name" value="TatA_B_E"/>
    <property type="match status" value="1"/>
</dbReference>
<evidence type="ECO:0008006" key="12">
    <source>
        <dbReference type="Google" id="ProtNLM"/>
    </source>
</evidence>
<feature type="transmembrane region" description="Helical" evidence="10">
    <location>
        <begin position="6"/>
        <end position="25"/>
    </location>
</feature>
<evidence type="ECO:0000313" key="11">
    <source>
        <dbReference type="EMBL" id="KKN84187.1"/>
    </source>
</evidence>
<dbReference type="EMBL" id="LAZR01000174">
    <property type="protein sequence ID" value="KKN84187.1"/>
    <property type="molecule type" value="Genomic_DNA"/>
</dbReference>